<comment type="cofactor">
    <cofactor evidence="1">
        <name>Mg(2+)</name>
        <dbReference type="ChEBI" id="CHEBI:18420"/>
    </cofactor>
</comment>
<evidence type="ECO:0000256" key="4">
    <source>
        <dbReference type="ARBA" id="ARBA00023239"/>
    </source>
</evidence>
<sequence>MKKMEKGYFEEAKWLFNNYIPTVEEYMKVARVTSAYPTLSTASLVGMVGDLVKEEYFEWITNEPPILLAASTICRLMDDMVGYGFEVKVCAVGCYMKEHGSSATKEEAFGEFEKQVSKAWHDINKECFHPTAVPMPILMRVLNLTRVIHLLYKDADGYTNSNTKLKDYIKYLFIEPATSVTI</sequence>
<evidence type="ECO:0000256" key="1">
    <source>
        <dbReference type="ARBA" id="ARBA00001946"/>
    </source>
</evidence>
<dbReference type="AlphaFoldDB" id="A0ABD3U890"/>
<dbReference type="PANTHER" id="PTHR31225">
    <property type="entry name" value="OS04G0344100 PROTEIN-RELATED"/>
    <property type="match status" value="1"/>
</dbReference>
<dbReference type="PANTHER" id="PTHR31225:SF221">
    <property type="entry name" value="(-)-GERMACRENE D SYNTHASE"/>
    <property type="match status" value="1"/>
</dbReference>
<dbReference type="SUPFAM" id="SSF48576">
    <property type="entry name" value="Terpenoid synthases"/>
    <property type="match status" value="1"/>
</dbReference>
<accession>A0ABD3U890</accession>
<reference evidence="6 7" key="1">
    <citation type="submission" date="2024-12" db="EMBL/GenBank/DDBJ databases">
        <title>The unique morphological basis and parallel evolutionary history of personate flowers in Penstemon.</title>
        <authorList>
            <person name="Depatie T.H."/>
            <person name="Wessinger C.A."/>
        </authorList>
    </citation>
    <scope>NUCLEOTIDE SEQUENCE [LARGE SCALE GENOMIC DNA]</scope>
    <source>
        <strain evidence="6">WTNN_2</strain>
        <tissue evidence="6">Leaf</tissue>
    </source>
</reference>
<dbReference type="GO" id="GO:0046872">
    <property type="term" value="F:metal ion binding"/>
    <property type="evidence" value="ECO:0007669"/>
    <property type="project" value="UniProtKB-KW"/>
</dbReference>
<evidence type="ECO:0000256" key="2">
    <source>
        <dbReference type="ARBA" id="ARBA00004721"/>
    </source>
</evidence>
<keyword evidence="7" id="KW-1185">Reference proteome</keyword>
<comment type="caution">
    <text evidence="6">The sequence shown here is derived from an EMBL/GenBank/DDBJ whole genome shotgun (WGS) entry which is preliminary data.</text>
</comment>
<evidence type="ECO:0000313" key="7">
    <source>
        <dbReference type="Proteomes" id="UP001634393"/>
    </source>
</evidence>
<dbReference type="GO" id="GO:0016829">
    <property type="term" value="F:lyase activity"/>
    <property type="evidence" value="ECO:0007669"/>
    <property type="project" value="UniProtKB-KW"/>
</dbReference>
<name>A0ABD3U890_9LAMI</name>
<dbReference type="Pfam" id="PF03936">
    <property type="entry name" value="Terpene_synth_C"/>
    <property type="match status" value="1"/>
</dbReference>
<dbReference type="EMBL" id="JBJXBP010000002">
    <property type="protein sequence ID" value="KAL3845661.1"/>
    <property type="molecule type" value="Genomic_DNA"/>
</dbReference>
<gene>
    <name evidence="6" type="ORF">ACJIZ3_003064</name>
</gene>
<keyword evidence="4" id="KW-0456">Lyase</keyword>
<proteinExistence type="predicted"/>
<dbReference type="InterPro" id="IPR005630">
    <property type="entry name" value="Terpene_synthase_metal-bd"/>
</dbReference>
<dbReference type="Proteomes" id="UP001634393">
    <property type="component" value="Unassembled WGS sequence"/>
</dbReference>
<comment type="pathway">
    <text evidence="2">Secondary metabolite biosynthesis; terpenoid biosynthesis.</text>
</comment>
<evidence type="ECO:0000256" key="3">
    <source>
        <dbReference type="ARBA" id="ARBA00022723"/>
    </source>
</evidence>
<evidence type="ECO:0000259" key="5">
    <source>
        <dbReference type="Pfam" id="PF03936"/>
    </source>
</evidence>
<dbReference type="InterPro" id="IPR050148">
    <property type="entry name" value="Terpene_synthase-like"/>
</dbReference>
<feature type="domain" description="Terpene synthase metal-binding" evidence="5">
    <location>
        <begin position="1"/>
        <end position="122"/>
    </location>
</feature>
<dbReference type="Gene3D" id="1.10.600.10">
    <property type="entry name" value="Farnesyl Diphosphate Synthase"/>
    <property type="match status" value="1"/>
</dbReference>
<protein>
    <recommendedName>
        <fullName evidence="5">Terpene synthase metal-binding domain-containing protein</fullName>
    </recommendedName>
</protein>
<evidence type="ECO:0000313" key="6">
    <source>
        <dbReference type="EMBL" id="KAL3845661.1"/>
    </source>
</evidence>
<organism evidence="6 7">
    <name type="scientific">Penstemon smallii</name>
    <dbReference type="NCBI Taxonomy" id="265156"/>
    <lineage>
        <taxon>Eukaryota</taxon>
        <taxon>Viridiplantae</taxon>
        <taxon>Streptophyta</taxon>
        <taxon>Embryophyta</taxon>
        <taxon>Tracheophyta</taxon>
        <taxon>Spermatophyta</taxon>
        <taxon>Magnoliopsida</taxon>
        <taxon>eudicotyledons</taxon>
        <taxon>Gunneridae</taxon>
        <taxon>Pentapetalae</taxon>
        <taxon>asterids</taxon>
        <taxon>lamiids</taxon>
        <taxon>Lamiales</taxon>
        <taxon>Plantaginaceae</taxon>
        <taxon>Cheloneae</taxon>
        <taxon>Penstemon</taxon>
    </lineage>
</organism>
<dbReference type="InterPro" id="IPR008949">
    <property type="entry name" value="Isoprenoid_synthase_dom_sf"/>
</dbReference>
<keyword evidence="3" id="KW-0479">Metal-binding</keyword>